<feature type="compositionally biased region" description="Polar residues" evidence="1">
    <location>
        <begin position="124"/>
        <end position="134"/>
    </location>
</feature>
<accession>A0A0B7N089</accession>
<evidence type="ECO:0000313" key="3">
    <source>
        <dbReference type="Proteomes" id="UP000054107"/>
    </source>
</evidence>
<evidence type="ECO:0000313" key="2">
    <source>
        <dbReference type="EMBL" id="CEP11721.1"/>
    </source>
</evidence>
<name>A0A0B7N089_9FUNG</name>
<reference evidence="2 3" key="1">
    <citation type="submission" date="2014-09" db="EMBL/GenBank/DDBJ databases">
        <authorList>
            <person name="Ellenberger Sabrina"/>
        </authorList>
    </citation>
    <scope>NUCLEOTIDE SEQUENCE [LARGE SCALE GENOMIC DNA]</scope>
    <source>
        <strain evidence="2 3">CBS 412.66</strain>
    </source>
</reference>
<proteinExistence type="predicted"/>
<keyword evidence="3" id="KW-1185">Reference proteome</keyword>
<gene>
    <name evidence="2" type="primary">PARPA_05603.1 scaffold 18730</name>
</gene>
<dbReference type="AlphaFoldDB" id="A0A0B7N089"/>
<feature type="region of interest" description="Disordered" evidence="1">
    <location>
        <begin position="34"/>
        <end position="59"/>
    </location>
</feature>
<organism evidence="2 3">
    <name type="scientific">Parasitella parasitica</name>
    <dbReference type="NCBI Taxonomy" id="35722"/>
    <lineage>
        <taxon>Eukaryota</taxon>
        <taxon>Fungi</taxon>
        <taxon>Fungi incertae sedis</taxon>
        <taxon>Mucoromycota</taxon>
        <taxon>Mucoromycotina</taxon>
        <taxon>Mucoromycetes</taxon>
        <taxon>Mucorales</taxon>
        <taxon>Mucorineae</taxon>
        <taxon>Mucoraceae</taxon>
        <taxon>Parasitella</taxon>
    </lineage>
</organism>
<dbReference type="OrthoDB" id="2267579at2759"/>
<dbReference type="EMBL" id="LN726786">
    <property type="protein sequence ID" value="CEP11721.1"/>
    <property type="molecule type" value="Genomic_DNA"/>
</dbReference>
<protein>
    <submittedName>
        <fullName evidence="2">Uncharacterized protein</fullName>
    </submittedName>
</protein>
<feature type="region of interest" description="Disordered" evidence="1">
    <location>
        <begin position="112"/>
        <end position="134"/>
    </location>
</feature>
<evidence type="ECO:0000256" key="1">
    <source>
        <dbReference type="SAM" id="MobiDB-lite"/>
    </source>
</evidence>
<sequence>MWSEINNGCNNHAYQPAIQTREDMANILRKFERQREEQRGNSYRGQSLPEATKKILDSSSAHNFKKDLGRYKRQIPKYNHEDWTTNEQISKELNKWKVAAFQVVNTMYTNRPSETAGKQERAQGYSNFWSPSNI</sequence>
<dbReference type="Proteomes" id="UP000054107">
    <property type="component" value="Unassembled WGS sequence"/>
</dbReference>